<feature type="region of interest" description="Disordered" evidence="1">
    <location>
        <begin position="1"/>
        <end position="65"/>
    </location>
</feature>
<feature type="compositionally biased region" description="Basic residues" evidence="1">
    <location>
        <begin position="32"/>
        <end position="45"/>
    </location>
</feature>
<feature type="compositionally biased region" description="Low complexity" evidence="1">
    <location>
        <begin position="9"/>
        <end position="29"/>
    </location>
</feature>
<organism evidence="2 3">
    <name type="scientific">Linum tenue</name>
    <dbReference type="NCBI Taxonomy" id="586396"/>
    <lineage>
        <taxon>Eukaryota</taxon>
        <taxon>Viridiplantae</taxon>
        <taxon>Streptophyta</taxon>
        <taxon>Embryophyta</taxon>
        <taxon>Tracheophyta</taxon>
        <taxon>Spermatophyta</taxon>
        <taxon>Magnoliopsida</taxon>
        <taxon>eudicotyledons</taxon>
        <taxon>Gunneridae</taxon>
        <taxon>Pentapetalae</taxon>
        <taxon>rosids</taxon>
        <taxon>fabids</taxon>
        <taxon>Malpighiales</taxon>
        <taxon>Linaceae</taxon>
        <taxon>Linum</taxon>
    </lineage>
</organism>
<dbReference type="AlphaFoldDB" id="A0AAV0RN42"/>
<feature type="compositionally biased region" description="Basic and acidic residues" evidence="1">
    <location>
        <begin position="46"/>
        <end position="55"/>
    </location>
</feature>
<dbReference type="Proteomes" id="UP001154282">
    <property type="component" value="Unassembled WGS sequence"/>
</dbReference>
<evidence type="ECO:0000313" key="3">
    <source>
        <dbReference type="Proteomes" id="UP001154282"/>
    </source>
</evidence>
<name>A0AAV0RN42_9ROSI</name>
<evidence type="ECO:0000256" key="1">
    <source>
        <dbReference type="SAM" id="MobiDB-lite"/>
    </source>
</evidence>
<sequence>MQEHGDQILLLQQLQRQPAPPLLQSLPPLLDRRRRAPQRPRRRRPPEKQAPRWRSDQSSPRRVPRWCGGGGVAVGCGGGGRCSRRWVPGCFSDQAAAVRRRWSTVC</sequence>
<reference evidence="2" key="1">
    <citation type="submission" date="2022-08" db="EMBL/GenBank/DDBJ databases">
        <authorList>
            <person name="Gutierrez-Valencia J."/>
        </authorList>
    </citation>
    <scope>NUCLEOTIDE SEQUENCE</scope>
</reference>
<protein>
    <submittedName>
        <fullName evidence="2">Uncharacterized protein</fullName>
    </submittedName>
</protein>
<keyword evidence="3" id="KW-1185">Reference proteome</keyword>
<accession>A0AAV0RN42</accession>
<gene>
    <name evidence="2" type="ORF">LITE_LOCUS48549</name>
</gene>
<dbReference type="EMBL" id="CAMGYJ010000011">
    <property type="protein sequence ID" value="CAI0557964.1"/>
    <property type="molecule type" value="Genomic_DNA"/>
</dbReference>
<comment type="caution">
    <text evidence="2">The sequence shown here is derived from an EMBL/GenBank/DDBJ whole genome shotgun (WGS) entry which is preliminary data.</text>
</comment>
<evidence type="ECO:0000313" key="2">
    <source>
        <dbReference type="EMBL" id="CAI0557964.1"/>
    </source>
</evidence>
<proteinExistence type="predicted"/>